<comment type="caution">
    <text evidence="1">The sequence shown here is derived from an EMBL/GenBank/DDBJ whole genome shotgun (WGS) entry which is preliminary data.</text>
</comment>
<name>A0ACB0YQA6_MELEN</name>
<dbReference type="Proteomes" id="UP001497535">
    <property type="component" value="Unassembled WGS sequence"/>
</dbReference>
<reference evidence="1" key="1">
    <citation type="submission" date="2023-11" db="EMBL/GenBank/DDBJ databases">
        <authorList>
            <person name="Poullet M."/>
        </authorList>
    </citation>
    <scope>NUCLEOTIDE SEQUENCE</scope>
    <source>
        <strain evidence="1">E1834</strain>
    </source>
</reference>
<gene>
    <name evidence="1" type="ORF">MENTE1834_LOCUS15075</name>
</gene>
<evidence type="ECO:0000313" key="2">
    <source>
        <dbReference type="Proteomes" id="UP001497535"/>
    </source>
</evidence>
<dbReference type="EMBL" id="CAVMJV010000016">
    <property type="protein sequence ID" value="CAK5057026.1"/>
    <property type="molecule type" value="Genomic_DNA"/>
</dbReference>
<evidence type="ECO:0000313" key="1">
    <source>
        <dbReference type="EMBL" id="CAK5057026.1"/>
    </source>
</evidence>
<protein>
    <submittedName>
        <fullName evidence="1">Uncharacterized protein</fullName>
    </submittedName>
</protein>
<proteinExistence type="predicted"/>
<sequence length="216" mass="25829">MVKSKEDIKIVYYYLNKLFNCCFKWCDFHKYIFNPKLIQLLFGTDKQFYVQSCNRLAYQFSIELLFQFVWNNLATGILRINFLLEQDVMKKFINILFKILINGEDKFGKVELRFYTFFGGLSHGINATLLYEKIVEYITKSRDCSKMVRVITFEFANPTSFKLSERADKVETKQCNDVKYTNYQISNIYNPMAKYLFCNEERKTSRAFEVKIEIKK</sequence>
<organism evidence="1 2">
    <name type="scientific">Meloidogyne enterolobii</name>
    <name type="common">Root-knot nematode worm</name>
    <name type="synonym">Meloidogyne mayaguensis</name>
    <dbReference type="NCBI Taxonomy" id="390850"/>
    <lineage>
        <taxon>Eukaryota</taxon>
        <taxon>Metazoa</taxon>
        <taxon>Ecdysozoa</taxon>
        <taxon>Nematoda</taxon>
        <taxon>Chromadorea</taxon>
        <taxon>Rhabditida</taxon>
        <taxon>Tylenchina</taxon>
        <taxon>Tylenchomorpha</taxon>
        <taxon>Tylenchoidea</taxon>
        <taxon>Meloidogynidae</taxon>
        <taxon>Meloidogyninae</taxon>
        <taxon>Meloidogyne</taxon>
    </lineage>
</organism>
<accession>A0ACB0YQA6</accession>
<keyword evidence="2" id="KW-1185">Reference proteome</keyword>